<accession>A5BD30</accession>
<gene>
    <name evidence="1" type="ORF">VITISV_037912</name>
</gene>
<dbReference type="AlphaFoldDB" id="A5BD30"/>
<evidence type="ECO:0000313" key="1">
    <source>
        <dbReference type="EMBL" id="CAN65501.1"/>
    </source>
</evidence>
<organism evidence="1">
    <name type="scientific">Vitis vinifera</name>
    <name type="common">Grape</name>
    <dbReference type="NCBI Taxonomy" id="29760"/>
    <lineage>
        <taxon>Eukaryota</taxon>
        <taxon>Viridiplantae</taxon>
        <taxon>Streptophyta</taxon>
        <taxon>Embryophyta</taxon>
        <taxon>Tracheophyta</taxon>
        <taxon>Spermatophyta</taxon>
        <taxon>Magnoliopsida</taxon>
        <taxon>eudicotyledons</taxon>
        <taxon>Gunneridae</taxon>
        <taxon>Pentapetalae</taxon>
        <taxon>rosids</taxon>
        <taxon>Vitales</taxon>
        <taxon>Vitaceae</taxon>
        <taxon>Viteae</taxon>
        <taxon>Vitis</taxon>
    </lineage>
</organism>
<dbReference type="EMBL" id="AM455040">
    <property type="protein sequence ID" value="CAN65501.1"/>
    <property type="molecule type" value="Genomic_DNA"/>
</dbReference>
<proteinExistence type="predicted"/>
<protein>
    <submittedName>
        <fullName evidence="1">Uncharacterized protein</fullName>
    </submittedName>
</protein>
<reference evidence="1" key="1">
    <citation type="journal article" date="2007" name="PLoS ONE">
        <title>The first genome sequence of an elite grapevine cultivar (Pinot noir Vitis vinifera L.): coping with a highly heterozygous genome.</title>
        <authorList>
            <person name="Velasco R."/>
            <person name="Zharkikh A."/>
            <person name="Troggio M."/>
            <person name="Cartwright D.A."/>
            <person name="Cestaro A."/>
            <person name="Pruss D."/>
            <person name="Pindo M."/>
            <person name="FitzGerald L.M."/>
            <person name="Vezzulli S."/>
            <person name="Reid J."/>
            <person name="Malacarne G."/>
            <person name="Iliev D."/>
            <person name="Coppola G."/>
            <person name="Wardell B."/>
            <person name="Micheletti D."/>
            <person name="Macalma T."/>
            <person name="Facci M."/>
            <person name="Mitchell J.T."/>
            <person name="Perazzolli M."/>
            <person name="Eldredge G."/>
            <person name="Gatto P."/>
            <person name="Oyzerski R."/>
            <person name="Moretto M."/>
            <person name="Gutin N."/>
            <person name="Stefanini M."/>
            <person name="Chen Y."/>
            <person name="Segala C."/>
            <person name="Davenport C."/>
            <person name="Dematte L."/>
            <person name="Mraz A."/>
            <person name="Battilana J."/>
            <person name="Stormo K."/>
            <person name="Costa F."/>
            <person name="Tao Q."/>
            <person name="Si-Ammour A."/>
            <person name="Harkins T."/>
            <person name="Lackey A."/>
            <person name="Perbost C."/>
            <person name="Taillon B."/>
            <person name="Stella A."/>
            <person name="Solovyev V."/>
            <person name="Fawcett J.A."/>
            <person name="Sterck L."/>
            <person name="Vandepoele K."/>
            <person name="Grando S.M."/>
            <person name="Toppo S."/>
            <person name="Moser C."/>
            <person name="Lanchbury J."/>
            <person name="Bogden R."/>
            <person name="Skolnick M."/>
            <person name="Sgaramella V."/>
            <person name="Bhatnagar S.K."/>
            <person name="Fontana P."/>
            <person name="Gutin A."/>
            <person name="Van de Peer Y."/>
            <person name="Salamini F."/>
            <person name="Viola R."/>
        </authorList>
    </citation>
    <scope>NUCLEOTIDE SEQUENCE</scope>
</reference>
<sequence length="164" mass="17903">MARASHLAFAIQGEVPYAKIELRSFGSFPRIRELTYSQFSNSSNSLSLMQLAMARASHLAFAIQGAGCEISEEGGMSAGQNSSPGGMSYVTHHKGDRLRVQGVETPPPDDTERASLSGATPFGFPKRTRGALPYMDSLREKHTTLANITPRTITYPIRIYCPDH</sequence>
<name>A5BD30_VITVI</name>